<dbReference type="RefSeq" id="WP_165111010.1">
    <property type="nucleotide sequence ID" value="NZ_JAALAA010000008.1"/>
</dbReference>
<sequence length="256" mass="26557">MSPEDTGWDESTPEALRLAWWVTAWLRGEAVTDLVLDAVIGPDATHTVSGLAALGLGGTEGVADTLVSGMGRLRTEGATAVGVAFPAEGDPVGLGGPRAFNDAALEAGEAVVCDAGIGLVPVRVGAVLEWQAYAAQRRQLPDVGEADRALRLALSEAATALAELDVARWRPEVADRLMNLRHRPALAGAPGVPARCVELAARGVQAREIVAVALEDEGGAVSASEMLRRRDALVGLDRAARRALTAAGSPEVWPPD</sequence>
<protein>
    <submittedName>
        <fullName evidence="1">Uncharacterized protein</fullName>
    </submittedName>
</protein>
<name>A0A6M1QTV6_9ACTN</name>
<comment type="caution">
    <text evidence="1">The sequence shown here is derived from an EMBL/GenBank/DDBJ whole genome shotgun (WGS) entry which is preliminary data.</text>
</comment>
<organism evidence="1 2">
    <name type="scientific">Nocardioides turkmenicus</name>
    <dbReference type="NCBI Taxonomy" id="2711220"/>
    <lineage>
        <taxon>Bacteria</taxon>
        <taxon>Bacillati</taxon>
        <taxon>Actinomycetota</taxon>
        <taxon>Actinomycetes</taxon>
        <taxon>Propionibacteriales</taxon>
        <taxon>Nocardioidaceae</taxon>
        <taxon>Nocardioides</taxon>
    </lineage>
</organism>
<gene>
    <name evidence="1" type="ORF">G5C66_11010</name>
</gene>
<reference evidence="1 2" key="1">
    <citation type="submission" date="2020-02" db="EMBL/GenBank/DDBJ databases">
        <title>Whole-genome analyses of novel actinobacteria.</title>
        <authorList>
            <person name="Sahin N."/>
        </authorList>
    </citation>
    <scope>NUCLEOTIDE SEQUENCE [LARGE SCALE GENOMIC DNA]</scope>
    <source>
        <strain evidence="1 2">KC13</strain>
    </source>
</reference>
<dbReference type="EMBL" id="JAALAA010000008">
    <property type="protein sequence ID" value="NGN93265.1"/>
    <property type="molecule type" value="Genomic_DNA"/>
</dbReference>
<evidence type="ECO:0000313" key="1">
    <source>
        <dbReference type="EMBL" id="NGN93265.1"/>
    </source>
</evidence>
<accession>A0A6M1QTV6</accession>
<proteinExistence type="predicted"/>
<dbReference type="Proteomes" id="UP000483261">
    <property type="component" value="Unassembled WGS sequence"/>
</dbReference>
<evidence type="ECO:0000313" key="2">
    <source>
        <dbReference type="Proteomes" id="UP000483261"/>
    </source>
</evidence>
<dbReference type="AlphaFoldDB" id="A0A6M1QTV6"/>
<keyword evidence="2" id="KW-1185">Reference proteome</keyword>